<dbReference type="InterPro" id="IPR041498">
    <property type="entry name" value="Big_6"/>
</dbReference>
<feature type="region of interest" description="Disordered" evidence="1">
    <location>
        <begin position="34"/>
        <end position="113"/>
    </location>
</feature>
<dbReference type="PANTHER" id="PTHR34700:SF4">
    <property type="entry name" value="PHAGE-LIKE ELEMENT PBSX PROTEIN XKDP"/>
    <property type="match status" value="1"/>
</dbReference>
<dbReference type="InterPro" id="IPR036779">
    <property type="entry name" value="LysM_dom_sf"/>
</dbReference>
<evidence type="ECO:0000256" key="1">
    <source>
        <dbReference type="SAM" id="MobiDB-lite"/>
    </source>
</evidence>
<dbReference type="InterPro" id="IPR013783">
    <property type="entry name" value="Ig-like_fold"/>
</dbReference>
<dbReference type="PANTHER" id="PTHR34700">
    <property type="entry name" value="POTASSIUM BINDING PROTEIN KBP"/>
    <property type="match status" value="1"/>
</dbReference>
<feature type="domain" description="LysM" evidence="3">
    <location>
        <begin position="430"/>
        <end position="479"/>
    </location>
</feature>
<keyword evidence="2" id="KW-0812">Transmembrane</keyword>
<protein>
    <submittedName>
        <fullName evidence="4">LysM peptidoglycan-binding domain-containing protein</fullName>
    </submittedName>
</protein>
<dbReference type="Pfam" id="PF01476">
    <property type="entry name" value="LysM"/>
    <property type="match status" value="1"/>
</dbReference>
<dbReference type="Gene3D" id="2.60.40.10">
    <property type="entry name" value="Immunoglobulins"/>
    <property type="match status" value="1"/>
</dbReference>
<sequence length="492" mass="50785">MTKKRIQQLLGGAAIAGIAALGYLWYEHGAELGLPGAGAPKVAETSAGGKPATSSKTDGDTAQTAEKPATSGEDTAGAQSEAVPDSAGSGDKVAEAAVQPEEDEGERRLGPTFDVFRVEPSGDAVVAGRSEAGAIIALLSNGEVVGKGIANDSGEFAIVLDKPLKPGTHDVKIESKKDEKAEPVVSEESIAVSIPDPAKGKGEVLVVLNKPGEATEILQKPEDTAPDATGEQVAASSPDTVQGGEADAAGKEAEDEQVALATTQSEEGAEVPPTTSKGGEASSSEEQGETAVASIGVQASAEASGAQEETSEPGSTVTVEAVETEKDKVFVAGQSEPGSDVRVYVDNELVGEAKADKTGRWLLEGSKKIEPGKVDVRADKVESSEGEVTARAEVTFERTPDQFVLRPISVSAQGSGSAGGAAQGSSGPIPSVIIRRGDNLWTISRRLYGEGLRYTTIYQANQQQIRNPDLIYPGQVFVLPVRDKAWKDQSAN</sequence>
<accession>A0A7X3LSK0</accession>
<reference evidence="4 5" key="1">
    <citation type="submission" date="2019-12" db="EMBL/GenBank/DDBJ databases">
        <authorList>
            <person name="Li M."/>
        </authorList>
    </citation>
    <scope>NUCLEOTIDE SEQUENCE [LARGE SCALE GENOMIC DNA]</scope>
    <source>
        <strain evidence="4 5">GBMRC 2046</strain>
    </source>
</reference>
<dbReference type="AlphaFoldDB" id="A0A7X3LSK0"/>
<evidence type="ECO:0000259" key="3">
    <source>
        <dbReference type="PROSITE" id="PS51782"/>
    </source>
</evidence>
<feature type="compositionally biased region" description="Low complexity" evidence="1">
    <location>
        <begin position="299"/>
        <end position="308"/>
    </location>
</feature>
<keyword evidence="2" id="KW-0472">Membrane</keyword>
<dbReference type="Gene3D" id="3.10.350.10">
    <property type="entry name" value="LysM domain"/>
    <property type="match status" value="1"/>
</dbReference>
<dbReference type="Pfam" id="PF17936">
    <property type="entry name" value="Big_6"/>
    <property type="match status" value="1"/>
</dbReference>
<keyword evidence="2" id="KW-1133">Transmembrane helix</keyword>
<feature type="compositionally biased region" description="Polar residues" evidence="1">
    <location>
        <begin position="52"/>
        <end position="64"/>
    </location>
</feature>
<feature type="compositionally biased region" description="Low complexity" evidence="1">
    <location>
        <begin position="274"/>
        <end position="285"/>
    </location>
</feature>
<comment type="caution">
    <text evidence="4">The sequence shown here is derived from an EMBL/GenBank/DDBJ whole genome shotgun (WGS) entry which is preliminary data.</text>
</comment>
<dbReference type="CDD" id="cd00118">
    <property type="entry name" value="LysM"/>
    <property type="match status" value="1"/>
</dbReference>
<organism evidence="4 5">
    <name type="scientific">Stappia sediminis</name>
    <dbReference type="NCBI Taxonomy" id="2692190"/>
    <lineage>
        <taxon>Bacteria</taxon>
        <taxon>Pseudomonadati</taxon>
        <taxon>Pseudomonadota</taxon>
        <taxon>Alphaproteobacteria</taxon>
        <taxon>Hyphomicrobiales</taxon>
        <taxon>Stappiaceae</taxon>
        <taxon>Stappia</taxon>
    </lineage>
</organism>
<dbReference type="RefSeq" id="WP_160774549.1">
    <property type="nucleotide sequence ID" value="NZ_WUMV01000002.1"/>
</dbReference>
<keyword evidence="5" id="KW-1185">Reference proteome</keyword>
<evidence type="ECO:0000256" key="2">
    <source>
        <dbReference type="SAM" id="Phobius"/>
    </source>
</evidence>
<gene>
    <name evidence="4" type="ORF">GR183_05315</name>
</gene>
<dbReference type="EMBL" id="WUMV01000002">
    <property type="protein sequence ID" value="MXN64314.1"/>
    <property type="molecule type" value="Genomic_DNA"/>
</dbReference>
<evidence type="ECO:0000313" key="4">
    <source>
        <dbReference type="EMBL" id="MXN64314.1"/>
    </source>
</evidence>
<dbReference type="InterPro" id="IPR052196">
    <property type="entry name" value="Bact_Kbp"/>
</dbReference>
<dbReference type="Proteomes" id="UP000433101">
    <property type="component" value="Unassembled WGS sequence"/>
</dbReference>
<dbReference type="SUPFAM" id="SSF54106">
    <property type="entry name" value="LysM domain"/>
    <property type="match status" value="1"/>
</dbReference>
<dbReference type="PROSITE" id="PS51782">
    <property type="entry name" value="LYSM"/>
    <property type="match status" value="1"/>
</dbReference>
<feature type="transmembrane region" description="Helical" evidence="2">
    <location>
        <begin position="9"/>
        <end position="26"/>
    </location>
</feature>
<proteinExistence type="predicted"/>
<name>A0A7X3LSK0_9HYPH</name>
<dbReference type="InterPro" id="IPR018392">
    <property type="entry name" value="LysM"/>
</dbReference>
<evidence type="ECO:0000313" key="5">
    <source>
        <dbReference type="Proteomes" id="UP000433101"/>
    </source>
</evidence>
<dbReference type="SMART" id="SM00257">
    <property type="entry name" value="LysM"/>
    <property type="match status" value="1"/>
</dbReference>
<feature type="region of interest" description="Disordered" evidence="1">
    <location>
        <begin position="215"/>
        <end position="322"/>
    </location>
</feature>